<dbReference type="eggNOG" id="COG1502">
    <property type="taxonomic scope" value="Bacteria"/>
</dbReference>
<dbReference type="BioCyc" id="FCF748224-HMP:GTSS-1709-MONOMER"/>
<feature type="transmembrane region" description="Helical" evidence="1">
    <location>
        <begin position="44"/>
        <end position="69"/>
    </location>
</feature>
<feature type="transmembrane region" description="Helical" evidence="1">
    <location>
        <begin position="75"/>
        <end position="92"/>
    </location>
</feature>
<comment type="caution">
    <text evidence="3">The sequence shown here is derived from an EMBL/GenBank/DDBJ whole genome shotgun (WGS) entry which is preliminary data.</text>
</comment>
<dbReference type="InterPro" id="IPR025202">
    <property type="entry name" value="PLD-like_dom"/>
</dbReference>
<dbReference type="EMBL" id="AECU01000026">
    <property type="protein sequence ID" value="EFQ08110.1"/>
    <property type="molecule type" value="Genomic_DNA"/>
</dbReference>
<accession>E2ZFF3</accession>
<dbReference type="GO" id="GO:0032049">
    <property type="term" value="P:cardiolipin biosynthetic process"/>
    <property type="evidence" value="ECO:0007669"/>
    <property type="project" value="UniProtKB-ARBA"/>
</dbReference>
<feature type="domain" description="PLD phosphodiesterase" evidence="2">
    <location>
        <begin position="458"/>
        <end position="485"/>
    </location>
</feature>
<reference evidence="3 4" key="1">
    <citation type="submission" date="2010-08" db="EMBL/GenBank/DDBJ databases">
        <authorList>
            <person name="Weinstock G."/>
            <person name="Sodergren E."/>
            <person name="Clifton S."/>
            <person name="Fulton L."/>
            <person name="Fulton B."/>
            <person name="Courtney L."/>
            <person name="Fronick C."/>
            <person name="Harrison M."/>
            <person name="Strong C."/>
            <person name="Farmer C."/>
            <person name="Delahaunty K."/>
            <person name="Markovic C."/>
            <person name="Hall O."/>
            <person name="Minx P."/>
            <person name="Tomlinson C."/>
            <person name="Mitreva M."/>
            <person name="Hou S."/>
            <person name="Chen J."/>
            <person name="Wollam A."/>
            <person name="Pepin K.H."/>
            <person name="Johnson M."/>
            <person name="Bhonagiri V."/>
            <person name="Zhang X."/>
            <person name="Suruliraj S."/>
            <person name="Warren W."/>
            <person name="Chinwalla A."/>
            <person name="Mardis E.R."/>
            <person name="Wilson R.K."/>
        </authorList>
    </citation>
    <scope>NUCLEOTIDE SEQUENCE [LARGE SCALE GENOMIC DNA]</scope>
    <source>
        <strain evidence="3 4">KLE1255</strain>
    </source>
</reference>
<evidence type="ECO:0000259" key="2">
    <source>
        <dbReference type="PROSITE" id="PS50035"/>
    </source>
</evidence>
<dbReference type="InterPro" id="IPR001736">
    <property type="entry name" value="PLipase_D/transphosphatidylase"/>
</dbReference>
<evidence type="ECO:0000313" key="4">
    <source>
        <dbReference type="Proteomes" id="UP000006028"/>
    </source>
</evidence>
<evidence type="ECO:0000313" key="3">
    <source>
        <dbReference type="EMBL" id="EFQ08110.1"/>
    </source>
</evidence>
<dbReference type="HOGENOM" id="CLU_038053_1_2_9"/>
<feature type="transmembrane region" description="Helical" evidence="1">
    <location>
        <begin position="104"/>
        <end position="122"/>
    </location>
</feature>
<dbReference type="SUPFAM" id="SSF56024">
    <property type="entry name" value="Phospholipase D/nuclease"/>
    <property type="match status" value="2"/>
</dbReference>
<proteinExistence type="predicted"/>
<dbReference type="GO" id="GO:0016787">
    <property type="term" value="F:hydrolase activity"/>
    <property type="evidence" value="ECO:0007669"/>
    <property type="project" value="UniProtKB-KW"/>
</dbReference>
<protein>
    <submittedName>
        <fullName evidence="3">Phospholipase D domain protein</fullName>
        <ecNumber evidence="3">3.1.-.-</ecNumber>
    </submittedName>
</protein>
<name>E2ZFF3_9FIRM</name>
<dbReference type="Proteomes" id="UP000006028">
    <property type="component" value="Unassembled WGS sequence"/>
</dbReference>
<dbReference type="STRING" id="748224.HMPREF9436_00386"/>
<sequence>MCEIRKNAMQKKQFQQNMKDKVRVFEDGGIRLLKRGQKGVVHAIFSRFGLVLVLLLLQAFALFSLLQWFGELLPHYFGGTLLVTAAMMVYLLNQDMDNSVRITWLVVTALMPVLGVPLFWYTKSDVGHNALKRRLLDLEGQTRAQLPQNEQTVELLQEQAPEAMPLARYLRGKGGGFPVYADTVATYFNGGEAMFDEMLRQLETAKKYIFLEYFIVDEGLMWGRILEVLARKAAQGVDVRVMYDGTCEFSTLPRDYPSRLEALGIQCKVFSPVTPFVSTHYNYRDHRKILVIDGQVGFTGGVNLADEYINHIEKYGRWKDSALMLEGEGVRSMTALFLQMWSIQRQPEFEQFLSDPIPAAANAKGFVVPYGDCPLDGERVGEMVYMDMLNRARKYVHIITPYLILDGELETALRFAAERGVDVHLILPGKPDKWFVYALAKTHYKALISSGVKISEWQPGFTHAKIVIADGVEAVAGTINLDYRSLYHHFENAVWMRSTDCIANMEADFQDTLTRCRRVEQTKESIWQGKKLLHLAGILLKFIAPLV</sequence>
<dbReference type="Pfam" id="PF13091">
    <property type="entry name" value="PLDc_2"/>
    <property type="match status" value="2"/>
</dbReference>
<dbReference type="GO" id="GO:0030572">
    <property type="term" value="F:phosphatidyltransferase activity"/>
    <property type="evidence" value="ECO:0007669"/>
    <property type="project" value="UniProtKB-ARBA"/>
</dbReference>
<dbReference type="AlphaFoldDB" id="E2ZFF3"/>
<keyword evidence="3" id="KW-0378">Hydrolase</keyword>
<gene>
    <name evidence="3" type="ORF">HMPREF9436_00386</name>
</gene>
<dbReference type="CDD" id="cd09154">
    <property type="entry name" value="PLDc_SMU_988_like_1"/>
    <property type="match status" value="1"/>
</dbReference>
<dbReference type="CDD" id="cd09160">
    <property type="entry name" value="PLDc_SMU_988_like_2"/>
    <property type="match status" value="1"/>
</dbReference>
<keyword evidence="1" id="KW-0472">Membrane</keyword>
<dbReference type="PROSITE" id="PS50035">
    <property type="entry name" value="PLD"/>
    <property type="match status" value="2"/>
</dbReference>
<dbReference type="SMART" id="SM00155">
    <property type="entry name" value="PLDc"/>
    <property type="match status" value="2"/>
</dbReference>
<evidence type="ECO:0000256" key="1">
    <source>
        <dbReference type="SAM" id="Phobius"/>
    </source>
</evidence>
<dbReference type="EC" id="3.1.-.-" evidence="3"/>
<dbReference type="PANTHER" id="PTHR21248:SF22">
    <property type="entry name" value="PHOSPHOLIPASE D"/>
    <property type="match status" value="1"/>
</dbReference>
<organism evidence="3 4">
    <name type="scientific">Faecalibacterium cf. prausnitzii KLE1255</name>
    <dbReference type="NCBI Taxonomy" id="748224"/>
    <lineage>
        <taxon>Bacteria</taxon>
        <taxon>Bacillati</taxon>
        <taxon>Bacillota</taxon>
        <taxon>Clostridia</taxon>
        <taxon>Eubacteriales</taxon>
        <taxon>Oscillospiraceae</taxon>
        <taxon>Faecalibacterium</taxon>
    </lineage>
</organism>
<keyword evidence="1" id="KW-0812">Transmembrane</keyword>
<dbReference type="Gene3D" id="3.30.870.10">
    <property type="entry name" value="Endonuclease Chain A"/>
    <property type="match status" value="2"/>
</dbReference>
<feature type="domain" description="PLD phosphodiesterase" evidence="2">
    <location>
        <begin position="281"/>
        <end position="308"/>
    </location>
</feature>
<dbReference type="PANTHER" id="PTHR21248">
    <property type="entry name" value="CARDIOLIPIN SYNTHASE"/>
    <property type="match status" value="1"/>
</dbReference>
<keyword evidence="1" id="KW-1133">Transmembrane helix</keyword>